<dbReference type="AlphaFoldDB" id="A0A9P7TMU9"/>
<evidence type="ECO:0000313" key="1">
    <source>
        <dbReference type="EMBL" id="KAG6107901.1"/>
    </source>
</evidence>
<protein>
    <submittedName>
        <fullName evidence="1">Uncharacterized protein</fullName>
    </submittedName>
</protein>
<keyword evidence="2" id="KW-1185">Reference proteome</keyword>
<organism evidence="1 2">
    <name type="scientific">Claviceps humidiphila</name>
    <dbReference type="NCBI Taxonomy" id="1294629"/>
    <lineage>
        <taxon>Eukaryota</taxon>
        <taxon>Fungi</taxon>
        <taxon>Dikarya</taxon>
        <taxon>Ascomycota</taxon>
        <taxon>Pezizomycotina</taxon>
        <taxon>Sordariomycetes</taxon>
        <taxon>Hypocreomycetidae</taxon>
        <taxon>Hypocreales</taxon>
        <taxon>Clavicipitaceae</taxon>
        <taxon>Claviceps</taxon>
    </lineage>
</organism>
<sequence>MDEQKLHLVMNGSLEKHHQGSPVVRKCQAPTPTLQRLNSTLLEDLKYKLIFTNVVDTIWRIVRPDSAANGKV</sequence>
<name>A0A9P7TMU9_9HYPO</name>
<dbReference type="Proteomes" id="UP000732380">
    <property type="component" value="Unassembled WGS sequence"/>
</dbReference>
<feature type="non-terminal residue" evidence="1">
    <location>
        <position position="72"/>
    </location>
</feature>
<comment type="caution">
    <text evidence="1">The sequence shown here is derived from an EMBL/GenBank/DDBJ whole genome shotgun (WGS) entry which is preliminary data.</text>
</comment>
<accession>A0A9P7TMU9</accession>
<gene>
    <name evidence="1" type="ORF">E4U13_006741</name>
</gene>
<evidence type="ECO:0000313" key="2">
    <source>
        <dbReference type="Proteomes" id="UP000732380"/>
    </source>
</evidence>
<proteinExistence type="predicted"/>
<dbReference type="EMBL" id="SRQM01000606">
    <property type="protein sequence ID" value="KAG6107901.1"/>
    <property type="molecule type" value="Genomic_DNA"/>
</dbReference>
<reference evidence="1 2" key="1">
    <citation type="journal article" date="2020" name="bioRxiv">
        <title>Whole genome comparisons of ergot fungi reveals the divergence and evolution of species within the genus Claviceps are the result of varying mechanisms driving genome evolution and host range expansion.</title>
        <authorList>
            <person name="Wyka S.A."/>
            <person name="Mondo S.J."/>
            <person name="Liu M."/>
            <person name="Dettman J."/>
            <person name="Nalam V."/>
            <person name="Broders K.D."/>
        </authorList>
    </citation>
    <scope>NUCLEOTIDE SEQUENCE [LARGE SCALE GENOMIC DNA]</scope>
    <source>
        <strain evidence="1 2">LM576</strain>
    </source>
</reference>